<evidence type="ECO:0000313" key="1">
    <source>
        <dbReference type="Proteomes" id="UP000035680"/>
    </source>
</evidence>
<organism evidence="1 2">
    <name type="scientific">Strongyloides venezuelensis</name>
    <name type="common">Threadworm</name>
    <dbReference type="NCBI Taxonomy" id="75913"/>
    <lineage>
        <taxon>Eukaryota</taxon>
        <taxon>Metazoa</taxon>
        <taxon>Ecdysozoa</taxon>
        <taxon>Nematoda</taxon>
        <taxon>Chromadorea</taxon>
        <taxon>Rhabditida</taxon>
        <taxon>Tylenchina</taxon>
        <taxon>Panagrolaimomorpha</taxon>
        <taxon>Strongyloidoidea</taxon>
        <taxon>Strongyloididae</taxon>
        <taxon>Strongyloides</taxon>
    </lineage>
</organism>
<dbReference type="WBParaSite" id="SVE_1118100.1">
    <property type="protein sequence ID" value="SVE_1118100.1"/>
    <property type="gene ID" value="SVE_1118100"/>
</dbReference>
<protein>
    <submittedName>
        <fullName evidence="2">Uncharacterized protein</fullName>
    </submittedName>
</protein>
<dbReference type="Proteomes" id="UP000035680">
    <property type="component" value="Unassembled WGS sequence"/>
</dbReference>
<sequence length="95" mass="10829">MEFAKKFDHNDISSVLLMETCYKDMEISGNDSIEEVVKNIESLFGMNHTYGSCSYNIFKNKKYLGRFVQSIALYLHVLNAFSTSSNALTETVEIN</sequence>
<reference evidence="1" key="1">
    <citation type="submission" date="2014-07" db="EMBL/GenBank/DDBJ databases">
        <authorList>
            <person name="Martin A.A"/>
            <person name="De Silva N."/>
        </authorList>
    </citation>
    <scope>NUCLEOTIDE SEQUENCE</scope>
</reference>
<reference evidence="2" key="2">
    <citation type="submission" date="2015-08" db="UniProtKB">
        <authorList>
            <consortium name="WormBaseParasite"/>
        </authorList>
    </citation>
    <scope>IDENTIFICATION</scope>
</reference>
<name>A0A0K0FPN7_STRVS</name>
<accession>A0A0K0FPN7</accession>
<evidence type="ECO:0000313" key="2">
    <source>
        <dbReference type="WBParaSite" id="SVE_1118100.1"/>
    </source>
</evidence>
<proteinExistence type="predicted"/>
<keyword evidence="1" id="KW-1185">Reference proteome</keyword>
<dbReference type="AlphaFoldDB" id="A0A0K0FPN7"/>